<comment type="caution">
    <text evidence="1">The sequence shown here is derived from an EMBL/GenBank/DDBJ whole genome shotgun (WGS) entry which is preliminary data.</text>
</comment>
<evidence type="ECO:0000313" key="1">
    <source>
        <dbReference type="EMBL" id="KAJ3219332.1"/>
    </source>
</evidence>
<keyword evidence="2" id="KW-1185">Reference proteome</keyword>
<evidence type="ECO:0000313" key="2">
    <source>
        <dbReference type="Proteomes" id="UP001211065"/>
    </source>
</evidence>
<sequence length="94" mass="11104">MNHTSAIKIQAVYKGYKTRIKLRSILNDIKQEFENLDQSLEGHGIYTWGPEEHSLLRNLNRLKVLGDDSENYESLLERRRLILREMEFVKSCLP</sequence>
<accession>A0AAD5XVE8</accession>
<dbReference type="CDD" id="cd23767">
    <property type="entry name" value="IQCD"/>
    <property type="match status" value="1"/>
</dbReference>
<proteinExistence type="predicted"/>
<reference evidence="1" key="1">
    <citation type="submission" date="2020-05" db="EMBL/GenBank/DDBJ databases">
        <title>Phylogenomic resolution of chytrid fungi.</title>
        <authorList>
            <person name="Stajich J.E."/>
            <person name="Amses K."/>
            <person name="Simmons R."/>
            <person name="Seto K."/>
            <person name="Myers J."/>
            <person name="Bonds A."/>
            <person name="Quandt C.A."/>
            <person name="Barry K."/>
            <person name="Liu P."/>
            <person name="Grigoriev I."/>
            <person name="Longcore J.E."/>
            <person name="James T.Y."/>
        </authorList>
    </citation>
    <scope>NUCLEOTIDE SEQUENCE</scope>
    <source>
        <strain evidence="1">JEL0476</strain>
    </source>
</reference>
<dbReference type="Pfam" id="PF00612">
    <property type="entry name" value="IQ"/>
    <property type="match status" value="1"/>
</dbReference>
<dbReference type="Proteomes" id="UP001211065">
    <property type="component" value="Unassembled WGS sequence"/>
</dbReference>
<protein>
    <submittedName>
        <fullName evidence="1">Uncharacterized protein</fullName>
    </submittedName>
</protein>
<name>A0AAD5XVE8_9FUNG</name>
<dbReference type="AlphaFoldDB" id="A0AAD5XVE8"/>
<dbReference type="EMBL" id="JADGJW010000342">
    <property type="protein sequence ID" value="KAJ3219332.1"/>
    <property type="molecule type" value="Genomic_DNA"/>
</dbReference>
<dbReference type="PROSITE" id="PS50096">
    <property type="entry name" value="IQ"/>
    <property type="match status" value="1"/>
</dbReference>
<gene>
    <name evidence="1" type="ORF">HK099_004729</name>
</gene>
<dbReference type="InterPro" id="IPR000048">
    <property type="entry name" value="IQ_motif_EF-hand-BS"/>
</dbReference>
<organism evidence="1 2">
    <name type="scientific">Clydaea vesicula</name>
    <dbReference type="NCBI Taxonomy" id="447962"/>
    <lineage>
        <taxon>Eukaryota</taxon>
        <taxon>Fungi</taxon>
        <taxon>Fungi incertae sedis</taxon>
        <taxon>Chytridiomycota</taxon>
        <taxon>Chytridiomycota incertae sedis</taxon>
        <taxon>Chytridiomycetes</taxon>
        <taxon>Lobulomycetales</taxon>
        <taxon>Lobulomycetaceae</taxon>
        <taxon>Clydaea</taxon>
    </lineage>
</organism>